<dbReference type="SUPFAM" id="SSF56300">
    <property type="entry name" value="Metallo-dependent phosphatases"/>
    <property type="match status" value="1"/>
</dbReference>
<evidence type="ECO:0000313" key="3">
    <source>
        <dbReference type="EMBL" id="CAA9891296.1"/>
    </source>
</evidence>
<feature type="domain" description="Capsule synthesis protein CapA" evidence="2">
    <location>
        <begin position="2"/>
        <end position="239"/>
    </location>
</feature>
<dbReference type="CDD" id="cd07381">
    <property type="entry name" value="MPP_CapA"/>
    <property type="match status" value="1"/>
</dbReference>
<dbReference type="EMBL" id="CADCXN010000068">
    <property type="protein sequence ID" value="CAA9891296.1"/>
    <property type="molecule type" value="Genomic_DNA"/>
</dbReference>
<dbReference type="Proteomes" id="UP000494216">
    <property type="component" value="Unassembled WGS sequence"/>
</dbReference>
<protein>
    <submittedName>
        <fullName evidence="3">CapA family protein</fullName>
    </submittedName>
</protein>
<dbReference type="SMART" id="SM00854">
    <property type="entry name" value="PGA_cap"/>
    <property type="match status" value="1"/>
</dbReference>
<dbReference type="PANTHER" id="PTHR33393">
    <property type="entry name" value="POLYGLUTAMINE SYNTHESIS ACCESSORY PROTEIN RV0574C-RELATED"/>
    <property type="match status" value="1"/>
</dbReference>
<reference evidence="3 4" key="1">
    <citation type="submission" date="2020-02" db="EMBL/GenBank/DDBJ databases">
        <authorList>
            <person name="Hogendoorn C."/>
        </authorList>
    </citation>
    <scope>NUCLEOTIDE SEQUENCE [LARGE SCALE GENOMIC DNA]</scope>
    <source>
        <strain evidence="3">METHB21</strain>
    </source>
</reference>
<evidence type="ECO:0000256" key="1">
    <source>
        <dbReference type="ARBA" id="ARBA00005662"/>
    </source>
</evidence>
<organism evidence="3 4">
    <name type="scientific">Candidatus Methylobacter favarea</name>
    <dbReference type="NCBI Taxonomy" id="2707345"/>
    <lineage>
        <taxon>Bacteria</taxon>
        <taxon>Pseudomonadati</taxon>
        <taxon>Pseudomonadota</taxon>
        <taxon>Gammaproteobacteria</taxon>
        <taxon>Methylococcales</taxon>
        <taxon>Methylococcaceae</taxon>
        <taxon>Methylobacter</taxon>
    </lineage>
</organism>
<dbReference type="InterPro" id="IPR052169">
    <property type="entry name" value="CW_Biosynth-Accessory"/>
</dbReference>
<keyword evidence="4" id="KW-1185">Reference proteome</keyword>
<comment type="caution">
    <text evidence="3">The sequence shown here is derived from an EMBL/GenBank/DDBJ whole genome shotgun (WGS) entry which is preliminary data.</text>
</comment>
<dbReference type="InterPro" id="IPR029052">
    <property type="entry name" value="Metallo-depent_PP-like"/>
</dbReference>
<proteinExistence type="inferred from homology"/>
<accession>A0A8S0XJ88</accession>
<name>A0A8S0XJ88_9GAMM</name>
<evidence type="ECO:0000259" key="2">
    <source>
        <dbReference type="SMART" id="SM00854"/>
    </source>
</evidence>
<comment type="similarity">
    <text evidence="1">Belongs to the CapA family.</text>
</comment>
<dbReference type="InterPro" id="IPR019079">
    <property type="entry name" value="Capsule_synth_CapA"/>
</dbReference>
<dbReference type="Pfam" id="PF09587">
    <property type="entry name" value="PGA_cap"/>
    <property type="match status" value="1"/>
</dbReference>
<dbReference type="AlphaFoldDB" id="A0A8S0XJ88"/>
<dbReference type="Gene3D" id="3.60.21.10">
    <property type="match status" value="1"/>
</dbReference>
<gene>
    <name evidence="3" type="ORF">METHB2_390030</name>
</gene>
<evidence type="ECO:0000313" key="4">
    <source>
        <dbReference type="Proteomes" id="UP000494216"/>
    </source>
</evidence>
<dbReference type="RefSeq" id="WP_174626173.1">
    <property type="nucleotide sequence ID" value="NZ_CADCXN010000068.1"/>
</dbReference>
<sequence>MQLIIGGDLVPTQSNIDLFSNGDINILFGGELLSLWDAADMQILNLEVPITDKKDPIAKCGPNLIAPTSTMKGIKALNPTLFTLANNHILDQGIQGLKSTEDILNNNGISFIGAGNNLNEANKHYIFIKDNLKIGVYACAENEFTIATENTPGANPFDPLESLDHIVTLKAECDYVIVLYHGGKEHYRYPSPYLQKVCRKMAQKGADLVVCQHSHCIGCYEKYNSSTLVYGQGNFLFDDSDSEFWQTSLLIKVNISDKLQLDYIPIVKAINSVRLADGKTAEDLLLAFHQRSCEILKSGFVEQQYRQFAANNYLLYISQFAAFGKWLSRIDRQLFNGMLAKRKYNKRQLLAIQNYIQCEAHRE</sequence>
<dbReference type="PANTHER" id="PTHR33393:SF13">
    <property type="entry name" value="PGA BIOSYNTHESIS PROTEIN CAPA"/>
    <property type="match status" value="1"/>
</dbReference>